<accession>A0A0F9F051</accession>
<dbReference type="AlphaFoldDB" id="A0A0F9F051"/>
<organism evidence="1">
    <name type="scientific">marine sediment metagenome</name>
    <dbReference type="NCBI Taxonomy" id="412755"/>
    <lineage>
        <taxon>unclassified sequences</taxon>
        <taxon>metagenomes</taxon>
        <taxon>ecological metagenomes</taxon>
    </lineage>
</organism>
<protein>
    <submittedName>
        <fullName evidence="1">Uncharacterized protein</fullName>
    </submittedName>
</protein>
<sequence>MKLRAQPDPRIGTDQLAIVLLSTVVDKSPTRVYVHRRAGCPRVSPIQVYDGYLRCSKCCNPLTPEAASYVGLSADGYDERTNSFRI</sequence>
<evidence type="ECO:0000313" key="1">
    <source>
        <dbReference type="EMBL" id="KKL79694.1"/>
    </source>
</evidence>
<comment type="caution">
    <text evidence="1">The sequence shown here is derived from an EMBL/GenBank/DDBJ whole genome shotgun (WGS) entry which is preliminary data.</text>
</comment>
<name>A0A0F9F051_9ZZZZ</name>
<gene>
    <name evidence="1" type="ORF">LCGC14_2012270</name>
</gene>
<reference evidence="1" key="1">
    <citation type="journal article" date="2015" name="Nature">
        <title>Complex archaea that bridge the gap between prokaryotes and eukaryotes.</title>
        <authorList>
            <person name="Spang A."/>
            <person name="Saw J.H."/>
            <person name="Jorgensen S.L."/>
            <person name="Zaremba-Niedzwiedzka K."/>
            <person name="Martijn J."/>
            <person name="Lind A.E."/>
            <person name="van Eijk R."/>
            <person name="Schleper C."/>
            <person name="Guy L."/>
            <person name="Ettema T.J."/>
        </authorList>
    </citation>
    <scope>NUCLEOTIDE SEQUENCE</scope>
</reference>
<dbReference type="EMBL" id="LAZR01023090">
    <property type="protein sequence ID" value="KKL79694.1"/>
    <property type="molecule type" value="Genomic_DNA"/>
</dbReference>
<proteinExistence type="predicted"/>